<dbReference type="InterPro" id="IPR011330">
    <property type="entry name" value="Glyco_hydro/deAcase_b/a-brl"/>
</dbReference>
<comment type="subcellular location">
    <subcellularLocation>
        <location evidence="1">Secreted</location>
    </subcellularLocation>
</comment>
<dbReference type="RefSeq" id="WP_379752260.1">
    <property type="nucleotide sequence ID" value="NZ_JBHSMR010000008.1"/>
</dbReference>
<comment type="caution">
    <text evidence="4">The sequence shown here is derived from an EMBL/GenBank/DDBJ whole genome shotgun (WGS) entry which is preliminary data.</text>
</comment>
<proteinExistence type="predicted"/>
<dbReference type="EMBL" id="JBHSMR010000008">
    <property type="protein sequence ID" value="MFC5477623.1"/>
    <property type="molecule type" value="Genomic_DNA"/>
</dbReference>
<dbReference type="Proteomes" id="UP001596101">
    <property type="component" value="Unassembled WGS sequence"/>
</dbReference>
<protein>
    <submittedName>
        <fullName evidence="4">Polysaccharide deacetylase family protein</fullName>
    </submittedName>
</protein>
<feature type="domain" description="NodB homology" evidence="3">
    <location>
        <begin position="216"/>
        <end position="289"/>
    </location>
</feature>
<keyword evidence="5" id="KW-1185">Reference proteome</keyword>
<dbReference type="InterPro" id="IPR002509">
    <property type="entry name" value="NODB_dom"/>
</dbReference>
<sequence>MSIKQTVLRVARMAGVFALMRTVTRKYPRILCYHGGNLGDERLYNPKLFCTPGQLRERLEWLRSKGFVPVTLDQVADGSAAKVRGIPVAVTLDDGWYSSWHDLLPLLADFGHKPALYLHTEAYEAGAPIVAVSLRYLLWKAGPKAVLVQGIDPALDGPCNLADAAERRRLCGAAEAWLARQPRAERAACLERLGSALGVPPAQLDLASRRFSYMSTDELRAAAAGGCSIELHGHVHEYVPGQDARNRSNIEQCREVIEAAGLPRPTHYCYPSGAFDAGAAAVMRAAGVVTATTCVPGLVKLRDREGLFFLPRFLDGGDVSMIEFEAEMSGVLQLLRTLTRRADLTAHALQPSPT</sequence>
<reference evidence="5" key="1">
    <citation type="journal article" date="2019" name="Int. J. Syst. Evol. Microbiol.">
        <title>The Global Catalogue of Microorganisms (GCM) 10K type strain sequencing project: providing services to taxonomists for standard genome sequencing and annotation.</title>
        <authorList>
            <consortium name="The Broad Institute Genomics Platform"/>
            <consortium name="The Broad Institute Genome Sequencing Center for Infectious Disease"/>
            <person name="Wu L."/>
            <person name="Ma J."/>
        </authorList>
    </citation>
    <scope>NUCLEOTIDE SEQUENCE [LARGE SCALE GENOMIC DNA]</scope>
    <source>
        <strain evidence="5">CCUG 43111</strain>
    </source>
</reference>
<evidence type="ECO:0000313" key="5">
    <source>
        <dbReference type="Proteomes" id="UP001596101"/>
    </source>
</evidence>
<dbReference type="Gene3D" id="3.20.20.370">
    <property type="entry name" value="Glycoside hydrolase/deacetylase"/>
    <property type="match status" value="1"/>
</dbReference>
<dbReference type="Pfam" id="PF01522">
    <property type="entry name" value="Polysacc_deac_1"/>
    <property type="match status" value="1"/>
</dbReference>
<evidence type="ECO:0000259" key="3">
    <source>
        <dbReference type="Pfam" id="PF01522"/>
    </source>
</evidence>
<organism evidence="4 5">
    <name type="scientific">Massilia suwonensis</name>
    <dbReference type="NCBI Taxonomy" id="648895"/>
    <lineage>
        <taxon>Bacteria</taxon>
        <taxon>Pseudomonadati</taxon>
        <taxon>Pseudomonadota</taxon>
        <taxon>Betaproteobacteria</taxon>
        <taxon>Burkholderiales</taxon>
        <taxon>Oxalobacteraceae</taxon>
        <taxon>Telluria group</taxon>
        <taxon>Massilia</taxon>
    </lineage>
</organism>
<dbReference type="PANTHER" id="PTHR34216:SF3">
    <property type="entry name" value="POLY-BETA-1,6-N-ACETYL-D-GLUCOSAMINE N-DEACETYLASE"/>
    <property type="match status" value="1"/>
</dbReference>
<evidence type="ECO:0000313" key="4">
    <source>
        <dbReference type="EMBL" id="MFC5477623.1"/>
    </source>
</evidence>
<evidence type="ECO:0000256" key="2">
    <source>
        <dbReference type="ARBA" id="ARBA00022729"/>
    </source>
</evidence>
<accession>A0ABW0MKV0</accession>
<dbReference type="InterPro" id="IPR051398">
    <property type="entry name" value="Polysacch_Deacetylase"/>
</dbReference>
<dbReference type="PANTHER" id="PTHR34216">
    <property type="match status" value="1"/>
</dbReference>
<keyword evidence="2" id="KW-0732">Signal</keyword>
<dbReference type="SUPFAM" id="SSF88713">
    <property type="entry name" value="Glycoside hydrolase/deacetylase"/>
    <property type="match status" value="1"/>
</dbReference>
<gene>
    <name evidence="4" type="ORF">ACFPQ5_05455</name>
</gene>
<name>A0ABW0MKV0_9BURK</name>
<dbReference type="CDD" id="cd10918">
    <property type="entry name" value="CE4_NodB_like_5s_6s"/>
    <property type="match status" value="1"/>
</dbReference>
<evidence type="ECO:0000256" key="1">
    <source>
        <dbReference type="ARBA" id="ARBA00004613"/>
    </source>
</evidence>